<keyword evidence="3" id="KW-1185">Reference proteome</keyword>
<dbReference type="EMBL" id="ANPB02000005">
    <property type="protein sequence ID" value="KAF4482836.1"/>
    <property type="molecule type" value="Genomic_DNA"/>
</dbReference>
<dbReference type="GeneID" id="43619504"/>
<dbReference type="InterPro" id="IPR019510">
    <property type="entry name" value="AKAP7-like_phosphoesterase"/>
</dbReference>
<organism evidence="2 3">
    <name type="scientific">Colletotrichum fructicola (strain Nara gc5)</name>
    <name type="common">Anthracnose fungus</name>
    <name type="synonym">Colletotrichum gloeosporioides (strain Nara gc5)</name>
    <dbReference type="NCBI Taxonomy" id="1213859"/>
    <lineage>
        <taxon>Eukaryota</taxon>
        <taxon>Fungi</taxon>
        <taxon>Dikarya</taxon>
        <taxon>Ascomycota</taxon>
        <taxon>Pezizomycotina</taxon>
        <taxon>Sordariomycetes</taxon>
        <taxon>Hypocreomycetidae</taxon>
        <taxon>Glomerellales</taxon>
        <taxon>Glomerellaceae</taxon>
        <taxon>Colletotrichum</taxon>
        <taxon>Colletotrichum gloeosporioides species complex</taxon>
    </lineage>
</organism>
<feature type="domain" description="A-kinase anchor protein 7-like phosphoesterase" evidence="1">
    <location>
        <begin position="83"/>
        <end position="313"/>
    </location>
</feature>
<dbReference type="AlphaFoldDB" id="A0A7J6J0B6"/>
<dbReference type="OrthoDB" id="277832at2759"/>
<dbReference type="GO" id="GO:0005634">
    <property type="term" value="C:nucleus"/>
    <property type="evidence" value="ECO:0007669"/>
    <property type="project" value="TreeGrafter"/>
</dbReference>
<dbReference type="InterPro" id="IPR009210">
    <property type="entry name" value="ASCC1"/>
</dbReference>
<dbReference type="Gene3D" id="3.90.1140.10">
    <property type="entry name" value="Cyclic phosphodiesterase"/>
    <property type="match status" value="1"/>
</dbReference>
<accession>A0A7J6J0B6</accession>
<reference evidence="2 3" key="1">
    <citation type="submission" date="2012-08" db="EMBL/GenBank/DDBJ databases">
        <authorList>
            <person name="Gan P.H.P."/>
            <person name="Ikeda K."/>
            <person name="Irieda H."/>
            <person name="Narusaka M."/>
            <person name="O'Connell R.J."/>
            <person name="Narusaka Y."/>
            <person name="Takano Y."/>
            <person name="Kubo Y."/>
            <person name="Shirasu K."/>
        </authorList>
    </citation>
    <scope>NUCLEOTIDE SEQUENCE [LARGE SCALE GENOMIC DNA]</scope>
    <source>
        <strain evidence="2 3">Nara gc5</strain>
    </source>
</reference>
<evidence type="ECO:0000313" key="3">
    <source>
        <dbReference type="Proteomes" id="UP000011096"/>
    </source>
</evidence>
<name>A0A7J6J0B6_COLFN</name>
<dbReference type="Pfam" id="PF10469">
    <property type="entry name" value="AKAP7_NLS"/>
    <property type="match status" value="1"/>
</dbReference>
<dbReference type="Proteomes" id="UP000011096">
    <property type="component" value="Unassembled WGS sequence"/>
</dbReference>
<evidence type="ECO:0000313" key="2">
    <source>
        <dbReference type="EMBL" id="KAF4482836.1"/>
    </source>
</evidence>
<reference evidence="2 3" key="2">
    <citation type="submission" date="2020-04" db="EMBL/GenBank/DDBJ databases">
        <title>Genome sequencing and assembly of multiple isolates from the Colletotrichum gloeosporioides species complex.</title>
        <authorList>
            <person name="Gan P."/>
            <person name="Shirasu K."/>
        </authorList>
    </citation>
    <scope>NUCLEOTIDE SEQUENCE [LARGE SCALE GENOMIC DNA]</scope>
    <source>
        <strain evidence="2 3">Nara gc5</strain>
    </source>
</reference>
<dbReference type="GO" id="GO:0006355">
    <property type="term" value="P:regulation of DNA-templated transcription"/>
    <property type="evidence" value="ECO:0007669"/>
    <property type="project" value="TreeGrafter"/>
</dbReference>
<protein>
    <recommendedName>
        <fullName evidence="1">A-kinase anchor protein 7-like phosphoesterase domain-containing protein</fullName>
    </recommendedName>
</protein>
<comment type="caution">
    <text evidence="2">The sequence shown here is derived from an EMBL/GenBank/DDBJ whole genome shotgun (WGS) entry which is preliminary data.</text>
</comment>
<gene>
    <name evidence="2" type="ORF">CGGC5_v009395</name>
</gene>
<dbReference type="RefSeq" id="XP_031885510.2">
    <property type="nucleotide sequence ID" value="XM_032035499.2"/>
</dbReference>
<proteinExistence type="predicted"/>
<dbReference type="InParanoid" id="A0A7J6J0B6"/>
<sequence length="313" mass="34784">MKMLHENIQLGQTRKKFKPIKRNPIDIFLLALDSIRHISLILIPDVIYAKAHEHRWIGHKSYSLTTSASTFAMPPRPPPRTSPTHFLCIPLVTASSRSQLSKSLASFKADVTSPDSFAIPSDAVRPLGTLHLTLGVMSFPKNEGVEKAVEVLQSLKPREILSTVKPLSSITPLAGPASSTPEKPLSLTLRGLHSIQPAQKATVLYAPPIDPDGVFRGFCEKLRGVFQEAEVMDNEDRPLLLHATIVNTIYVKGGRGKKGPRMTIDARDILDRYDDYVWMEDVPVEKIAICRMGAKQIEGVDDQEYEVEAEIDF</sequence>
<dbReference type="PANTHER" id="PTHR13360">
    <property type="entry name" value="ACTIVATING SIGNAL COINTEGRATOR 1 COMPLEX SUBUNIT 1"/>
    <property type="match status" value="1"/>
</dbReference>
<dbReference type="PANTHER" id="PTHR13360:SF1">
    <property type="entry name" value="ACTIVATING SIGNAL COINTEGRATOR 1 COMPLEX SUBUNIT 1"/>
    <property type="match status" value="1"/>
</dbReference>
<dbReference type="GO" id="GO:0006307">
    <property type="term" value="P:DNA alkylation repair"/>
    <property type="evidence" value="ECO:0007669"/>
    <property type="project" value="InterPro"/>
</dbReference>
<evidence type="ECO:0000259" key="1">
    <source>
        <dbReference type="Pfam" id="PF10469"/>
    </source>
</evidence>